<comment type="caution">
    <text evidence="1">The sequence shown here is derived from an EMBL/GenBank/DDBJ whole genome shotgun (WGS) entry which is preliminary data.</text>
</comment>
<sequence length="205" mass="23270">MRLLRFIFRLLLLVLIVLGLLTAWEQLRGWSGFGWLAKREETTQMVVLQEITAMGKVELVKYRFKDIVEHSQIRTLLPNAKAVLIVEGEAVGCIDLTRLTAGDISPEGDTVVVRLPQPELCSWKIDHQRSRVYDTEYGFMDESALVNNAFKLAEKQIQQSALNSGILEQTKQNADRILRPVLEKVSGKKVILTYQTPPTRLGPLR</sequence>
<dbReference type="RefSeq" id="WP_071505225.1">
    <property type="nucleotide sequence ID" value="NZ_MORL01000015.1"/>
</dbReference>
<dbReference type="AlphaFoldDB" id="A0A1S2VEF1"/>
<name>A0A1S2VEF1_9BACT</name>
<proteinExistence type="predicted"/>
<reference evidence="1 2" key="1">
    <citation type="submission" date="2016-10" db="EMBL/GenBank/DDBJ databases">
        <title>Arsenicibacter rosenii gen. nov., sp. nov., an efficient arsenic-methylating bacterium isolated from an arsenic-contaminated paddy soil.</title>
        <authorList>
            <person name="Huang K."/>
        </authorList>
    </citation>
    <scope>NUCLEOTIDE SEQUENCE [LARGE SCALE GENOMIC DNA]</scope>
    <source>
        <strain evidence="1 2">SM-1</strain>
    </source>
</reference>
<protein>
    <recommendedName>
        <fullName evidence="3">DUF4230 domain-containing protein</fullName>
    </recommendedName>
</protein>
<dbReference type="OrthoDB" id="791023at2"/>
<evidence type="ECO:0000313" key="1">
    <source>
        <dbReference type="EMBL" id="OIN57089.1"/>
    </source>
</evidence>
<organism evidence="1 2">
    <name type="scientific">Arsenicibacter rosenii</name>
    <dbReference type="NCBI Taxonomy" id="1750698"/>
    <lineage>
        <taxon>Bacteria</taxon>
        <taxon>Pseudomonadati</taxon>
        <taxon>Bacteroidota</taxon>
        <taxon>Cytophagia</taxon>
        <taxon>Cytophagales</taxon>
        <taxon>Spirosomataceae</taxon>
        <taxon>Arsenicibacter</taxon>
    </lineage>
</organism>
<evidence type="ECO:0008006" key="3">
    <source>
        <dbReference type="Google" id="ProtNLM"/>
    </source>
</evidence>
<evidence type="ECO:0000313" key="2">
    <source>
        <dbReference type="Proteomes" id="UP000181790"/>
    </source>
</evidence>
<dbReference type="Pfam" id="PF14014">
    <property type="entry name" value="DUF4230"/>
    <property type="match status" value="1"/>
</dbReference>
<accession>A0A1S2VEF1</accession>
<dbReference type="InterPro" id="IPR025324">
    <property type="entry name" value="DUF4230"/>
</dbReference>
<keyword evidence="2" id="KW-1185">Reference proteome</keyword>
<dbReference type="Proteomes" id="UP000181790">
    <property type="component" value="Unassembled WGS sequence"/>
</dbReference>
<dbReference type="EMBL" id="MORL01000015">
    <property type="protein sequence ID" value="OIN57089.1"/>
    <property type="molecule type" value="Genomic_DNA"/>
</dbReference>
<gene>
    <name evidence="1" type="ORF">BLX24_21260</name>
</gene>